<dbReference type="EMBL" id="MN739345">
    <property type="protein sequence ID" value="QHS99664.1"/>
    <property type="molecule type" value="Genomic_DNA"/>
</dbReference>
<proteinExistence type="inferred from homology"/>
<evidence type="ECO:0000259" key="8">
    <source>
        <dbReference type="Pfam" id="PF21338"/>
    </source>
</evidence>
<dbReference type="InterPro" id="IPR001631">
    <property type="entry name" value="TopoI"/>
</dbReference>
<sequence>MKNYILRKIINSSSKDLKHNFFDKRNKPIKNKKYIEHCLEGLYLPPAYDDVKINLNKKAKVLAIGYDNKNRPQYVYNKKFTEKMKKQKYYNLYLFGQQYNKIIVDINKNIKLSEDNKLKHVCMILRLIMDCDFRVGNDEYMKQNNSYGVSTLKSKHIIVKKGEVVIDFIGKKSVRNICNVKNKTIKNHLKKKKKTLKNNKRIFTYKNDNSKKVNIKSIDVNNYIKQFGDFSSKDFRTWSANIKLIKYLLNSNLENVDKDIKECIKKVADKLHHTPEVCKKNYLFTELIEYYKKDNTKFKKYFSNNINKKFTLFLKNNY</sequence>
<dbReference type="GO" id="GO:0003677">
    <property type="term" value="F:DNA binding"/>
    <property type="evidence" value="ECO:0007669"/>
    <property type="project" value="UniProtKB-KW"/>
</dbReference>
<feature type="domain" description="DNA topoisomerase IB N-terminal" evidence="8">
    <location>
        <begin position="20"/>
        <end position="67"/>
    </location>
</feature>
<dbReference type="SUPFAM" id="SSF56349">
    <property type="entry name" value="DNA breaking-rejoining enzymes"/>
    <property type="match status" value="1"/>
</dbReference>
<dbReference type="InterPro" id="IPR014711">
    <property type="entry name" value="TopoI_cat_a-hlx-sub_euk"/>
</dbReference>
<accession>A0A6C0C7C4</accession>
<protein>
    <recommendedName>
        <fullName evidence="3">DNA topoisomerase</fullName>
        <ecNumber evidence="3">5.6.2.1</ecNumber>
    </recommendedName>
</protein>
<evidence type="ECO:0000256" key="5">
    <source>
        <dbReference type="ARBA" id="ARBA00023125"/>
    </source>
</evidence>
<dbReference type="AlphaFoldDB" id="A0A6C0C7C4"/>
<evidence type="ECO:0000256" key="6">
    <source>
        <dbReference type="ARBA" id="ARBA00023235"/>
    </source>
</evidence>
<dbReference type="InterPro" id="IPR013500">
    <property type="entry name" value="TopoI_cat_euk"/>
</dbReference>
<dbReference type="Gene3D" id="3.30.66.10">
    <property type="entry name" value="DNA topoisomerase I domain"/>
    <property type="match status" value="1"/>
</dbReference>
<dbReference type="Gene3D" id="3.90.15.10">
    <property type="entry name" value="Topoisomerase I, Chain A, domain 3"/>
    <property type="match status" value="1"/>
</dbReference>
<dbReference type="SUPFAM" id="SSF55869">
    <property type="entry name" value="DNA topoisomerase I domain"/>
    <property type="match status" value="1"/>
</dbReference>
<dbReference type="GO" id="GO:0006265">
    <property type="term" value="P:DNA topological change"/>
    <property type="evidence" value="ECO:0007669"/>
    <property type="project" value="InterPro"/>
</dbReference>
<feature type="domain" description="DNA topoisomerase I catalytic core eukaryotic-type" evidence="7">
    <location>
        <begin position="78"/>
        <end position="302"/>
    </location>
</feature>
<evidence type="ECO:0000256" key="4">
    <source>
        <dbReference type="ARBA" id="ARBA00023029"/>
    </source>
</evidence>
<evidence type="ECO:0000256" key="3">
    <source>
        <dbReference type="ARBA" id="ARBA00012891"/>
    </source>
</evidence>
<dbReference type="InterPro" id="IPR035447">
    <property type="entry name" value="DNA_topo_I_N_sf"/>
</dbReference>
<dbReference type="Gene3D" id="1.10.132.120">
    <property type="match status" value="1"/>
</dbReference>
<dbReference type="GO" id="GO:0003917">
    <property type="term" value="F:DNA topoisomerase type I (single strand cut, ATP-independent) activity"/>
    <property type="evidence" value="ECO:0007669"/>
    <property type="project" value="UniProtKB-EC"/>
</dbReference>
<dbReference type="InterPro" id="IPR011010">
    <property type="entry name" value="DNA_brk_join_enz"/>
</dbReference>
<evidence type="ECO:0000259" key="7">
    <source>
        <dbReference type="Pfam" id="PF01028"/>
    </source>
</evidence>
<name>A0A6C0C7C4_9ZZZZ</name>
<keyword evidence="5" id="KW-0238">DNA-binding</keyword>
<organism evidence="9">
    <name type="scientific">viral metagenome</name>
    <dbReference type="NCBI Taxonomy" id="1070528"/>
    <lineage>
        <taxon>unclassified sequences</taxon>
        <taxon>metagenomes</taxon>
        <taxon>organismal metagenomes</taxon>
    </lineage>
</organism>
<keyword evidence="4" id="KW-0799">Topoisomerase</keyword>
<dbReference type="PRINTS" id="PR00416">
    <property type="entry name" value="EUTPISMRASEI"/>
</dbReference>
<dbReference type="Pfam" id="PF21338">
    <property type="entry name" value="Top1B_N_bact"/>
    <property type="match status" value="1"/>
</dbReference>
<keyword evidence="6" id="KW-0413">Isomerase</keyword>
<dbReference type="InterPro" id="IPR049331">
    <property type="entry name" value="Top1B_N_bact"/>
</dbReference>
<evidence type="ECO:0000313" key="9">
    <source>
        <dbReference type="EMBL" id="QHS99664.1"/>
    </source>
</evidence>
<dbReference type="PROSITE" id="PS52038">
    <property type="entry name" value="TOPO_IB_2"/>
    <property type="match status" value="1"/>
</dbReference>
<reference evidence="9" key="1">
    <citation type="journal article" date="2020" name="Nature">
        <title>Giant virus diversity and host interactions through global metagenomics.</title>
        <authorList>
            <person name="Schulz F."/>
            <person name="Roux S."/>
            <person name="Paez-Espino D."/>
            <person name="Jungbluth S."/>
            <person name="Walsh D.A."/>
            <person name="Denef V.J."/>
            <person name="McMahon K.D."/>
            <person name="Konstantinidis K.T."/>
            <person name="Eloe-Fadrosh E.A."/>
            <person name="Kyrpides N.C."/>
            <person name="Woyke T."/>
        </authorList>
    </citation>
    <scope>NUCLEOTIDE SEQUENCE</scope>
    <source>
        <strain evidence="9">GVMAG-M-3300020187-37</strain>
    </source>
</reference>
<dbReference type="EC" id="5.6.2.1" evidence="3"/>
<evidence type="ECO:0000256" key="1">
    <source>
        <dbReference type="ARBA" id="ARBA00000213"/>
    </source>
</evidence>
<comment type="similarity">
    <text evidence="2">Belongs to the type IB topoisomerase family.</text>
</comment>
<comment type="catalytic activity">
    <reaction evidence="1">
        <text>ATP-independent breakage of single-stranded DNA, followed by passage and rejoining.</text>
        <dbReference type="EC" id="5.6.2.1"/>
    </reaction>
</comment>
<dbReference type="Pfam" id="PF01028">
    <property type="entry name" value="Topoisom_I"/>
    <property type="match status" value="1"/>
</dbReference>
<evidence type="ECO:0000256" key="2">
    <source>
        <dbReference type="ARBA" id="ARBA00006645"/>
    </source>
</evidence>